<dbReference type="InterPro" id="IPR027417">
    <property type="entry name" value="P-loop_NTPase"/>
</dbReference>
<keyword evidence="1" id="KW-0614">Plasmid</keyword>
<dbReference type="Proteomes" id="UP000006426">
    <property type="component" value="Plasmid pmppla107"/>
</dbReference>
<dbReference type="SUPFAM" id="SSF52540">
    <property type="entry name" value="P-loop containing nucleoside triphosphate hydrolases"/>
    <property type="match status" value="1"/>
</dbReference>
<proteinExistence type="predicted"/>
<organism evidence="1 2">
    <name type="scientific">Pseudomonas amygdali pv. lachrymans str. M301315</name>
    <dbReference type="NCBI Taxonomy" id="629260"/>
    <lineage>
        <taxon>Bacteria</taxon>
        <taxon>Pseudomonadati</taxon>
        <taxon>Pseudomonadota</taxon>
        <taxon>Gammaproteobacteria</taxon>
        <taxon>Pseudomonadales</taxon>
        <taxon>Pseudomonadaceae</taxon>
        <taxon>Pseudomonas</taxon>
        <taxon>Pseudomonas amygdali</taxon>
    </lineage>
</organism>
<dbReference type="AlphaFoldDB" id="A0AAD0PX62"/>
<accession>A0AAD0PX62</accession>
<reference evidence="1 2" key="1">
    <citation type="journal article" date="2011" name="PLoS Pathog.">
        <title>Dynamic evolution of pathogenicity revealed by sequencing and comparative genomics of 19 Pseudomonas syringae isolates.</title>
        <authorList>
            <person name="Baltrus D.A."/>
            <person name="Nishimura M.T."/>
            <person name="Romanchuk A."/>
            <person name="Chang J.H."/>
            <person name="Mukhtar M.S."/>
            <person name="Cherkis K."/>
            <person name="Roach J."/>
            <person name="Grant S.R."/>
            <person name="Jones C.D."/>
            <person name="Dangl J.L."/>
        </authorList>
    </citation>
    <scope>NUCLEOTIDE SEQUENCE [LARGE SCALE GENOMIC DNA]</scope>
    <source>
        <strain evidence="1 2">M301315</strain>
    </source>
</reference>
<geneLocation type="plasmid" evidence="2">
    <name>pmppla107</name>
</geneLocation>
<name>A0AAD0PX62_PSEAV</name>
<dbReference type="EMBL" id="CP031226">
    <property type="protein sequence ID" value="AXH60392.1"/>
    <property type="molecule type" value="Genomic_DNA"/>
</dbReference>
<protein>
    <submittedName>
        <fullName evidence="1">Uncharacterized protein</fullName>
    </submittedName>
</protein>
<evidence type="ECO:0000313" key="1">
    <source>
        <dbReference type="EMBL" id="AXH60392.1"/>
    </source>
</evidence>
<gene>
    <name evidence="1" type="ORF">PLA107_035055</name>
</gene>
<evidence type="ECO:0000313" key="2">
    <source>
        <dbReference type="Proteomes" id="UP000006426"/>
    </source>
</evidence>
<sequence>MTERLKDGAVESFGFGQAADAIFALSILEKMHSVSSDADWQAVFARDGWEKTLNAFRDEVVTQGGTDADADRLSARLPTWRMIYQLTTLPVPAESCEAKSPVEIQRHGYEPVDLGSVFHMNHLYYPIETLVSTQINSESGEAVRYEDIDVVVVRSDRTLHNIVESASAAQAGGPIYRLTDGTLIREKLTATQHATWSWSSVSAYLNDGYSPPKLEDLCLLVHRHLHAKVWLPDSNDYWLLTFVAILSYVQAIFEAVPLILLNGKGGTGKSELGAALANVSCNATVIGKSSASSMIRLMNDTKGLVVIDDLESIGSAAGKDKFSEMVQLLKVSYKRSSATKLVTNSRRKPQLMSFFGVKIISNTSGVDAILGSRMLHVHTQSMPSSEVDSFLGREDLPSADLKKLRNDLHCWAFDNVNAVNDLYQSLIASSSQREEEIAIPLITLARLSGMTEAQSAISDALSLQNDRKLAFSNPEEALRHVVANRLQHGMAEITIVEISLRLRLAMRQRAVAKNKPVWMKPEWVSKKLREWGLVKSGGGRRMLYGFQARTVSLVRDPDIQVAGEGAVSDFCAGCKNCPYKSLGCEVMPYRIKKEGLIL</sequence>